<evidence type="ECO:0000313" key="4">
    <source>
        <dbReference type="Proteomes" id="UP000553193"/>
    </source>
</evidence>
<reference evidence="3 4" key="1">
    <citation type="submission" date="2020-08" db="EMBL/GenBank/DDBJ databases">
        <title>Genomic Encyclopedia of Type Strains, Phase IV (KMG-IV): sequencing the most valuable type-strain genomes for metagenomic binning, comparative biology and taxonomic classification.</title>
        <authorList>
            <person name="Goeker M."/>
        </authorList>
    </citation>
    <scope>NUCLEOTIDE SEQUENCE [LARGE SCALE GENOMIC DNA]</scope>
    <source>
        <strain evidence="3 4">DSM 19979</strain>
    </source>
</reference>
<dbReference type="Pfam" id="PF03808">
    <property type="entry name" value="Glyco_tran_WecG"/>
    <property type="match status" value="1"/>
</dbReference>
<evidence type="ECO:0000256" key="1">
    <source>
        <dbReference type="ARBA" id="ARBA00022676"/>
    </source>
</evidence>
<accession>A0A840ADU4</accession>
<comment type="caution">
    <text evidence="3">The sequence shown here is derived from an EMBL/GenBank/DDBJ whole genome shotgun (WGS) entry which is preliminary data.</text>
</comment>
<organism evidence="3 4">
    <name type="scientific">Roseococcus suduntuyensis</name>
    <dbReference type="NCBI Taxonomy" id="455361"/>
    <lineage>
        <taxon>Bacteria</taxon>
        <taxon>Pseudomonadati</taxon>
        <taxon>Pseudomonadota</taxon>
        <taxon>Alphaproteobacteria</taxon>
        <taxon>Acetobacterales</taxon>
        <taxon>Roseomonadaceae</taxon>
        <taxon>Roseococcus</taxon>
    </lineage>
</organism>
<dbReference type="GO" id="GO:0016758">
    <property type="term" value="F:hexosyltransferase activity"/>
    <property type="evidence" value="ECO:0007669"/>
    <property type="project" value="TreeGrafter"/>
</dbReference>
<keyword evidence="1" id="KW-0328">Glycosyltransferase</keyword>
<dbReference type="EMBL" id="JACIDJ010000008">
    <property type="protein sequence ID" value="MBB3900088.1"/>
    <property type="molecule type" value="Genomic_DNA"/>
</dbReference>
<protein>
    <submittedName>
        <fullName evidence="3">Exopolysaccharide biosynthesis WecB/TagA/CpsF family protein</fullName>
    </submittedName>
</protein>
<dbReference type="PANTHER" id="PTHR34136:SF1">
    <property type="entry name" value="UDP-N-ACETYL-D-MANNOSAMINURONIC ACID TRANSFERASE"/>
    <property type="match status" value="1"/>
</dbReference>
<sequence>MLGVIGLAPLDTEGALAAIAARDPASPFAYVVTANAQHLALLAEPAHPLRAAYDAAWLRLNDSRVLSRLQRFATGEGFPVATGSDLTRLLFERVIAPGDALVLVGGDAALAEALRARFGLTALHLHVPPMAWAADPAAVQAALDFVRAHPARFVFVITGAPASETFLRRLAAEPGLTGTGLAVGSALRFLVGQVRRAPVWMQRSGLEWLFRLLSEPRRLWRRYLVDSMPAVVIAFRLWRRNS</sequence>
<name>A0A840ADU4_9PROT</name>
<dbReference type="Proteomes" id="UP000553193">
    <property type="component" value="Unassembled WGS sequence"/>
</dbReference>
<keyword evidence="4" id="KW-1185">Reference proteome</keyword>
<evidence type="ECO:0000313" key="3">
    <source>
        <dbReference type="EMBL" id="MBB3900088.1"/>
    </source>
</evidence>
<evidence type="ECO:0000256" key="2">
    <source>
        <dbReference type="ARBA" id="ARBA00022679"/>
    </source>
</evidence>
<dbReference type="PANTHER" id="PTHR34136">
    <property type="match status" value="1"/>
</dbReference>
<proteinExistence type="predicted"/>
<dbReference type="AlphaFoldDB" id="A0A840ADU4"/>
<dbReference type="InterPro" id="IPR004629">
    <property type="entry name" value="WecG_TagA_CpsF"/>
</dbReference>
<dbReference type="CDD" id="cd06533">
    <property type="entry name" value="Glyco_transf_WecG_TagA"/>
    <property type="match status" value="1"/>
</dbReference>
<keyword evidence="2" id="KW-0808">Transferase</keyword>
<gene>
    <name evidence="3" type="ORF">GGQ83_003558</name>
</gene>